<dbReference type="PANTHER" id="PTHR23282">
    <property type="entry name" value="APICAL ENDOSOMAL GLYCOPROTEIN PRECURSOR"/>
    <property type="match status" value="1"/>
</dbReference>
<dbReference type="OrthoDB" id="5985978at2759"/>
<organism evidence="3 4">
    <name type="scientific">Lingula anatina</name>
    <name type="common">Brachiopod</name>
    <name type="synonym">Lingula unguis</name>
    <dbReference type="NCBI Taxonomy" id="7574"/>
    <lineage>
        <taxon>Eukaryota</taxon>
        <taxon>Metazoa</taxon>
        <taxon>Spiralia</taxon>
        <taxon>Lophotrochozoa</taxon>
        <taxon>Brachiopoda</taxon>
        <taxon>Linguliformea</taxon>
        <taxon>Lingulata</taxon>
        <taxon>Lingulida</taxon>
        <taxon>Linguloidea</taxon>
        <taxon>Lingulidae</taxon>
        <taxon>Lingula</taxon>
    </lineage>
</organism>
<dbReference type="InterPro" id="IPR000998">
    <property type="entry name" value="MAM_dom"/>
</dbReference>
<evidence type="ECO:0000256" key="1">
    <source>
        <dbReference type="SAM" id="SignalP"/>
    </source>
</evidence>
<proteinExistence type="predicted"/>
<feature type="domain" description="MAM" evidence="2">
    <location>
        <begin position="383"/>
        <end position="436"/>
    </location>
</feature>
<keyword evidence="3" id="KW-1185">Reference proteome</keyword>
<dbReference type="InterPro" id="IPR013320">
    <property type="entry name" value="ConA-like_dom_sf"/>
</dbReference>
<evidence type="ECO:0000259" key="2">
    <source>
        <dbReference type="PROSITE" id="PS50060"/>
    </source>
</evidence>
<gene>
    <name evidence="4" type="primary">LOC106181354</name>
</gene>
<dbReference type="Pfam" id="PF25815">
    <property type="entry name" value="CTHRC1_C"/>
    <property type="match status" value="2"/>
</dbReference>
<dbReference type="AlphaFoldDB" id="A0A1S3KEW2"/>
<dbReference type="InterPro" id="IPR051560">
    <property type="entry name" value="MAM_domain-containing"/>
</dbReference>
<dbReference type="PANTHER" id="PTHR23282:SF142">
    <property type="entry name" value="MAM DOMAIN-CONTAINING PROTEIN"/>
    <property type="match status" value="1"/>
</dbReference>
<feature type="chain" id="PRO_5010178861" evidence="1">
    <location>
        <begin position="24"/>
        <end position="436"/>
    </location>
</feature>
<dbReference type="Proteomes" id="UP000085678">
    <property type="component" value="Unplaced"/>
</dbReference>
<dbReference type="Gene3D" id="2.60.120.200">
    <property type="match status" value="1"/>
</dbReference>
<dbReference type="PROSITE" id="PS50060">
    <property type="entry name" value="MAM_2"/>
    <property type="match status" value="1"/>
</dbReference>
<feature type="non-terminal residue" evidence="4">
    <location>
        <position position="436"/>
    </location>
</feature>
<name>A0A1S3KEW2_LINAN</name>
<dbReference type="GeneID" id="106181354"/>
<dbReference type="KEGG" id="lak:106181354"/>
<protein>
    <submittedName>
        <fullName evidence="4">Uncharacterized protein LOC106181354</fullName>
    </submittedName>
</protein>
<keyword evidence="1" id="KW-0732">Signal</keyword>
<dbReference type="RefSeq" id="XP_013421168.1">
    <property type="nucleotide sequence ID" value="XM_013565714.1"/>
</dbReference>
<reference evidence="4" key="1">
    <citation type="submission" date="2025-08" db="UniProtKB">
        <authorList>
            <consortium name="RefSeq"/>
        </authorList>
    </citation>
    <scope>IDENTIFICATION</scope>
    <source>
        <tissue evidence="4">Gonads</tissue>
    </source>
</reference>
<evidence type="ECO:0000313" key="4">
    <source>
        <dbReference type="RefSeq" id="XP_013421168.1"/>
    </source>
</evidence>
<feature type="signal peptide" evidence="1">
    <location>
        <begin position="1"/>
        <end position="23"/>
    </location>
</feature>
<accession>A0A1S3KEW2</accession>
<dbReference type="InParanoid" id="A0A1S3KEW2"/>
<dbReference type="GO" id="GO:0016020">
    <property type="term" value="C:membrane"/>
    <property type="evidence" value="ECO:0007669"/>
    <property type="project" value="InterPro"/>
</dbReference>
<dbReference type="InterPro" id="IPR057873">
    <property type="entry name" value="CTHRC1_C"/>
</dbReference>
<dbReference type="Pfam" id="PF00629">
    <property type="entry name" value="MAM"/>
    <property type="match status" value="1"/>
</dbReference>
<evidence type="ECO:0000313" key="3">
    <source>
        <dbReference type="Proteomes" id="UP000085678"/>
    </source>
</evidence>
<dbReference type="SUPFAM" id="SSF49899">
    <property type="entry name" value="Concanavalin A-like lectins/glucanases"/>
    <property type="match status" value="1"/>
</dbReference>
<sequence length="436" mass="48192">MSRRSFTIFLVLGSFVCTSVVKSWQIEDDHVCQVFGNEVLCQSTTTSIRLPCIRECGRYKENCQSARVYGNDRQCRIQLKTITCDRVEGNIQQWTWNKWSTTSGGQVLSVNYMKKNASTALRVRWSGRIRGGYSSNYGSRFYFTFNGAPCSEPAGIEAVDWTGAGRNYIQHTEFEGLCNNIPAGRIQIGFNVGKLPGISWQPYLGWSLGNCKITAEEVDLGENKGTCPHHTVFNVKQHTFATADTASGIYSASAFSYTKLAPDTSLRVRWFGTLGVKSQSPAPGCLRFYFTFNGEECKAPTPIDGAIAWLTDPIIRTQTTHSIEGICQNLGQGDHAVALNVGQCLFGNLNQMDPDPRVNDVSRIIVEEVRLGKSQFAEQAVLLTCSFESSSICGFTQSTNDDFNWTRRSGGTSSSYTGPSSAYSGSYYMYIETSSP</sequence>